<feature type="transmembrane region" description="Helical" evidence="9">
    <location>
        <begin position="336"/>
        <end position="358"/>
    </location>
</feature>
<dbReference type="Gene3D" id="1.20.1250.20">
    <property type="entry name" value="MFS general substrate transporter like domains"/>
    <property type="match status" value="1"/>
</dbReference>
<proteinExistence type="inferred from homology"/>
<dbReference type="InterPro" id="IPR003663">
    <property type="entry name" value="Sugar/inositol_transpt"/>
</dbReference>
<feature type="transmembrane region" description="Helical" evidence="9">
    <location>
        <begin position="106"/>
        <end position="124"/>
    </location>
</feature>
<name>A0ABM3IBG7_ZIZJJ</name>
<keyword evidence="3 8" id="KW-0813">Transport</keyword>
<feature type="transmembrane region" description="Helical" evidence="9">
    <location>
        <begin position="34"/>
        <end position="57"/>
    </location>
</feature>
<dbReference type="NCBIfam" id="TIGR00879">
    <property type="entry name" value="SP"/>
    <property type="match status" value="1"/>
</dbReference>
<feature type="transmembrane region" description="Helical" evidence="9">
    <location>
        <begin position="189"/>
        <end position="210"/>
    </location>
</feature>
<keyword evidence="5 9" id="KW-0812">Transmembrane</keyword>
<evidence type="ECO:0000256" key="3">
    <source>
        <dbReference type="ARBA" id="ARBA00022448"/>
    </source>
</evidence>
<keyword evidence="6 9" id="KW-1133">Transmembrane helix</keyword>
<dbReference type="InterPro" id="IPR036259">
    <property type="entry name" value="MFS_trans_sf"/>
</dbReference>
<evidence type="ECO:0000313" key="11">
    <source>
        <dbReference type="Proteomes" id="UP001652623"/>
    </source>
</evidence>
<evidence type="ECO:0000256" key="2">
    <source>
        <dbReference type="ARBA" id="ARBA00010992"/>
    </source>
</evidence>
<dbReference type="InterPro" id="IPR050549">
    <property type="entry name" value="MFS_Trehalose_Transporter"/>
</dbReference>
<dbReference type="InterPro" id="IPR005828">
    <property type="entry name" value="MFS_sugar_transport-like"/>
</dbReference>
<keyword evidence="7 9" id="KW-0472">Membrane</keyword>
<dbReference type="RefSeq" id="XP_048325026.2">
    <property type="nucleotide sequence ID" value="XM_048469069.2"/>
</dbReference>
<feature type="transmembrane region" description="Helical" evidence="9">
    <location>
        <begin position="270"/>
        <end position="289"/>
    </location>
</feature>
<feature type="transmembrane region" description="Helical" evidence="9">
    <location>
        <begin position="309"/>
        <end position="329"/>
    </location>
</feature>
<dbReference type="GeneID" id="107412068"/>
<dbReference type="Proteomes" id="UP001652623">
    <property type="component" value="Chromosome 10"/>
</dbReference>
<protein>
    <submittedName>
        <fullName evidence="12">Sugar transporter ERD6-like 5 isoform X1</fullName>
    </submittedName>
</protein>
<comment type="similarity">
    <text evidence="2 8">Belongs to the major facilitator superfamily. Sugar transporter (TC 2.A.1.1) family.</text>
</comment>
<evidence type="ECO:0000256" key="7">
    <source>
        <dbReference type="ARBA" id="ARBA00023136"/>
    </source>
</evidence>
<feature type="domain" description="Major facilitator superfamily (MFS) profile" evidence="10">
    <location>
        <begin position="41"/>
        <end position="460"/>
    </location>
</feature>
<accession>A0ABM3IBG7</accession>
<organism evidence="11 12">
    <name type="scientific">Ziziphus jujuba</name>
    <name type="common">Chinese jujube</name>
    <name type="synonym">Ziziphus sativa</name>
    <dbReference type="NCBI Taxonomy" id="326968"/>
    <lineage>
        <taxon>Eukaryota</taxon>
        <taxon>Viridiplantae</taxon>
        <taxon>Streptophyta</taxon>
        <taxon>Embryophyta</taxon>
        <taxon>Tracheophyta</taxon>
        <taxon>Spermatophyta</taxon>
        <taxon>Magnoliopsida</taxon>
        <taxon>eudicotyledons</taxon>
        <taxon>Gunneridae</taxon>
        <taxon>Pentapetalae</taxon>
        <taxon>rosids</taxon>
        <taxon>fabids</taxon>
        <taxon>Rosales</taxon>
        <taxon>Rhamnaceae</taxon>
        <taxon>Paliureae</taxon>
        <taxon>Ziziphus</taxon>
    </lineage>
</organism>
<gene>
    <name evidence="12" type="primary">LOC107412068</name>
</gene>
<feature type="transmembrane region" description="Helical" evidence="9">
    <location>
        <begin position="432"/>
        <end position="453"/>
    </location>
</feature>
<dbReference type="PRINTS" id="PR00171">
    <property type="entry name" value="SUGRTRNSPORT"/>
</dbReference>
<dbReference type="SUPFAM" id="SSF103473">
    <property type="entry name" value="MFS general substrate transporter"/>
    <property type="match status" value="1"/>
</dbReference>
<evidence type="ECO:0000259" key="10">
    <source>
        <dbReference type="PROSITE" id="PS50850"/>
    </source>
</evidence>
<feature type="transmembrane region" description="Helical" evidence="9">
    <location>
        <begin position="77"/>
        <end position="94"/>
    </location>
</feature>
<dbReference type="PANTHER" id="PTHR48021">
    <property type="match status" value="1"/>
</dbReference>
<dbReference type="InterPro" id="IPR005829">
    <property type="entry name" value="Sugar_transporter_CS"/>
</dbReference>
<reference evidence="12" key="1">
    <citation type="submission" date="2025-08" db="UniProtKB">
        <authorList>
            <consortium name="RefSeq"/>
        </authorList>
    </citation>
    <scope>IDENTIFICATION</scope>
    <source>
        <tissue evidence="12">Seedling</tissue>
    </source>
</reference>
<keyword evidence="4" id="KW-0762">Sugar transport</keyword>
<dbReference type="InterPro" id="IPR020846">
    <property type="entry name" value="MFS_dom"/>
</dbReference>
<dbReference type="InterPro" id="IPR044775">
    <property type="entry name" value="MFS_ERD6/Tret1-like"/>
</dbReference>
<evidence type="ECO:0000256" key="5">
    <source>
        <dbReference type="ARBA" id="ARBA00022692"/>
    </source>
</evidence>
<evidence type="ECO:0000256" key="1">
    <source>
        <dbReference type="ARBA" id="ARBA00004141"/>
    </source>
</evidence>
<comment type="subcellular location">
    <subcellularLocation>
        <location evidence="1">Membrane</location>
        <topology evidence="1">Multi-pass membrane protein</topology>
    </subcellularLocation>
</comment>
<evidence type="ECO:0000256" key="6">
    <source>
        <dbReference type="ARBA" id="ARBA00022989"/>
    </source>
</evidence>
<dbReference type="CDD" id="cd17358">
    <property type="entry name" value="MFS_GLUT6_8_Class3_like"/>
    <property type="match status" value="1"/>
</dbReference>
<dbReference type="PROSITE" id="PS50850">
    <property type="entry name" value="MFS"/>
    <property type="match status" value="1"/>
</dbReference>
<keyword evidence="11" id="KW-1185">Reference proteome</keyword>
<evidence type="ECO:0000256" key="8">
    <source>
        <dbReference type="RuleBase" id="RU003346"/>
    </source>
</evidence>
<dbReference type="PROSITE" id="PS00216">
    <property type="entry name" value="SUGAR_TRANSPORT_1"/>
    <property type="match status" value="1"/>
</dbReference>
<evidence type="ECO:0000313" key="12">
    <source>
        <dbReference type="RefSeq" id="XP_048325026.2"/>
    </source>
</evidence>
<feature type="transmembrane region" description="Helical" evidence="9">
    <location>
        <begin position="136"/>
        <end position="154"/>
    </location>
</feature>
<evidence type="ECO:0000256" key="4">
    <source>
        <dbReference type="ARBA" id="ARBA00022597"/>
    </source>
</evidence>
<evidence type="ECO:0000256" key="9">
    <source>
        <dbReference type="SAM" id="Phobius"/>
    </source>
</evidence>
<sequence>MEEQQIEILASSLLIQENQREVGDGGQPSESSSVTLTVVLSSLVALCASFVAGYAVGYTSPSQSAIMNDLGLSSAEYSVFGSILTIGGLLGAAWSGKIADLAGRKGALWVTSTLCIVGWLAIIFSEGAWSLDIGRLSLGFGLGLGCYVAPVYVAEITPKDIRGGFTSFYQLATGCGSSIAYLFGSFVNWRVLALLGAFPCLVQILGLFLIPESPRWLAKVGREKEFEAALQRLRGQNADIFQEATEIKDYTENLKRISKDGIFHLFQKKYAWALTVGIGLMALQQFGGLNGYAFYMSSIFDSAGFPSSVGYVAVAIIQPMMGIVSVILMDKSGRRPLVMVSAAGMCLGSFLTGVSFYVQDHNQSNEVTPAMVFIGVMVFLGSYSLGMGVIPWIILSEIFPINIKGSAGSLASMVSWIGAWFVSYSFNFLFEWSSAGVFFIYSSICCFGFIFVAKMVPETKGRTLEEIQASVTHTALH</sequence>
<feature type="transmembrane region" description="Helical" evidence="9">
    <location>
        <begin position="407"/>
        <end position="426"/>
    </location>
</feature>
<feature type="transmembrane region" description="Helical" evidence="9">
    <location>
        <begin position="370"/>
        <end position="395"/>
    </location>
</feature>
<dbReference type="PANTHER" id="PTHR48021:SF16">
    <property type="entry name" value="MAJOR FACILITATOR SUPERFAMILY (MFS) PROFILE DOMAIN-CONTAINING PROTEIN"/>
    <property type="match status" value="1"/>
</dbReference>
<dbReference type="Pfam" id="PF00083">
    <property type="entry name" value="Sugar_tr"/>
    <property type="match status" value="1"/>
</dbReference>